<dbReference type="InterPro" id="IPR050114">
    <property type="entry name" value="UPF0173_UPF0282_UlaG_hydrolase"/>
</dbReference>
<dbReference type="InterPro" id="IPR001279">
    <property type="entry name" value="Metallo-B-lactamas"/>
</dbReference>
<dbReference type="Gene3D" id="3.60.15.10">
    <property type="entry name" value="Ribonuclease Z/Hydroxyacylglutathione hydrolase-like"/>
    <property type="match status" value="1"/>
</dbReference>
<protein>
    <submittedName>
        <fullName evidence="2">MBL fold metallo-hydrolase</fullName>
    </submittedName>
</protein>
<keyword evidence="2" id="KW-0378">Hydrolase</keyword>
<organism evidence="2 3">
    <name type="scientific">Tessaracoccus defluvii</name>
    <dbReference type="NCBI Taxonomy" id="1285901"/>
    <lineage>
        <taxon>Bacteria</taxon>
        <taxon>Bacillati</taxon>
        <taxon>Actinomycetota</taxon>
        <taxon>Actinomycetes</taxon>
        <taxon>Propionibacteriales</taxon>
        <taxon>Propionibacteriaceae</taxon>
        <taxon>Tessaracoccus</taxon>
    </lineage>
</organism>
<dbReference type="Proteomes" id="UP000516117">
    <property type="component" value="Chromosome"/>
</dbReference>
<dbReference type="RefSeq" id="WP_187720706.1">
    <property type="nucleotide sequence ID" value="NZ_BAABBL010000020.1"/>
</dbReference>
<reference evidence="2 3" key="1">
    <citation type="submission" date="2020-08" db="EMBL/GenBank/DDBJ databases">
        <title>Genome sequence of Tessaracoccus defluvii JCM 17540T.</title>
        <authorList>
            <person name="Hyun D.-W."/>
            <person name="Bae J.-W."/>
        </authorList>
    </citation>
    <scope>NUCLEOTIDE SEQUENCE [LARGE SCALE GENOMIC DNA]</scope>
    <source>
        <strain evidence="2 3">JCM 17540</strain>
    </source>
</reference>
<evidence type="ECO:0000259" key="1">
    <source>
        <dbReference type="Pfam" id="PF12706"/>
    </source>
</evidence>
<dbReference type="GO" id="GO:0016787">
    <property type="term" value="F:hydrolase activity"/>
    <property type="evidence" value="ECO:0007669"/>
    <property type="project" value="UniProtKB-KW"/>
</dbReference>
<accession>A0A7H0H4W0</accession>
<evidence type="ECO:0000313" key="2">
    <source>
        <dbReference type="EMBL" id="QNP55576.1"/>
    </source>
</evidence>
<dbReference type="Pfam" id="PF12706">
    <property type="entry name" value="Lactamase_B_2"/>
    <property type="match status" value="1"/>
</dbReference>
<dbReference type="AlphaFoldDB" id="A0A7H0H4W0"/>
<dbReference type="EMBL" id="CP060789">
    <property type="protein sequence ID" value="QNP55576.1"/>
    <property type="molecule type" value="Genomic_DNA"/>
</dbReference>
<name>A0A7H0H4W0_9ACTN</name>
<dbReference type="KEGG" id="tdf:H9L22_15600"/>
<proteinExistence type="predicted"/>
<feature type="domain" description="Metallo-beta-lactamase" evidence="1">
    <location>
        <begin position="27"/>
        <end position="225"/>
    </location>
</feature>
<sequence length="264" mass="27853">MTDSAASTRPLLTWLGQAGVIIEAGDTRLVIDPFLSPHPKRTLPVPDIALLDLARMAAVLCTHEHDDHLDPGSIRAVRASSPDAAIVVPAPLADEVRASFGGDVVGAVPGEPISIGDAVVTPVPAWHAVNTDEPIGDWATETTTARFLGYVVALGYEVLFHSGDTVRSPEMADTLRAHGVTAALLPINGRDAQREAMNIVGNLTAAESADLAADAGATLLVPIHWDMFANNPGDPEEARAEAARRGLGCQVLRHYERVPLAPTR</sequence>
<dbReference type="SUPFAM" id="SSF56281">
    <property type="entry name" value="Metallo-hydrolase/oxidoreductase"/>
    <property type="match status" value="1"/>
</dbReference>
<keyword evidence="3" id="KW-1185">Reference proteome</keyword>
<dbReference type="PANTHER" id="PTHR43546:SF3">
    <property type="entry name" value="UPF0173 METAL-DEPENDENT HYDROLASE MJ1163"/>
    <property type="match status" value="1"/>
</dbReference>
<evidence type="ECO:0000313" key="3">
    <source>
        <dbReference type="Proteomes" id="UP000516117"/>
    </source>
</evidence>
<gene>
    <name evidence="2" type="ORF">H9L22_15600</name>
</gene>
<dbReference type="InterPro" id="IPR036866">
    <property type="entry name" value="RibonucZ/Hydroxyglut_hydro"/>
</dbReference>
<dbReference type="PANTHER" id="PTHR43546">
    <property type="entry name" value="UPF0173 METAL-DEPENDENT HYDROLASE MJ1163-RELATED"/>
    <property type="match status" value="1"/>
</dbReference>